<dbReference type="EMBL" id="SNSC02000024">
    <property type="protein sequence ID" value="TID13988.1"/>
    <property type="molecule type" value="Genomic_DNA"/>
</dbReference>
<feature type="compositionally biased region" description="Polar residues" evidence="1">
    <location>
        <begin position="428"/>
        <end position="442"/>
    </location>
</feature>
<dbReference type="PANTHER" id="PTHR43591:SF24">
    <property type="entry name" value="2-METHOXY-6-POLYPRENYL-1,4-BENZOQUINOL METHYLASE, MITOCHONDRIAL"/>
    <property type="match status" value="1"/>
</dbReference>
<proteinExistence type="predicted"/>
<keyword evidence="3" id="KW-1185">Reference proteome</keyword>
<dbReference type="Proteomes" id="UP000298493">
    <property type="component" value="Unassembled WGS sequence"/>
</dbReference>
<feature type="region of interest" description="Disordered" evidence="1">
    <location>
        <begin position="1"/>
        <end position="65"/>
    </location>
</feature>
<dbReference type="Pfam" id="PF13489">
    <property type="entry name" value="Methyltransf_23"/>
    <property type="match status" value="1"/>
</dbReference>
<dbReference type="AlphaFoldDB" id="A0A4Z1NSU3"/>
<dbReference type="PANTHER" id="PTHR43591">
    <property type="entry name" value="METHYLTRANSFERASE"/>
    <property type="match status" value="1"/>
</dbReference>
<sequence length="442" mass="50906">MAASNTNRHHGQSHPWPNSLPSQLPIPDHDRPEFDESLDEESLLLQDDVRGSRPPPYLSHVEADQLPQDCSSRPLSECFDELSLRESLLNLNEHGRTYTRDEASSESSAYTFEETSTDHRLLRLHAAQRQRAYNSHGRDNQHQLTKTRQKEHRRLEIQYLIITALMRGNHYLAPLRKNSRHAPKRILDMGCGTGVWCFDMAKEFRNARIVGIDIDRAAWTSRPLPDNVTLARGNMHKDPWGGPYDFIHTRFMLGTAPNFKTVIQEAYDNLEPGGWMESQELWPKSGCDDDTMPTDFILKEWEEFQHKVAMNGAPVRIADKLRRWFKEVGFVDVQQEIFKIPLNGWPKDPRLHVLGRNWCEQLCDGMEAFTMKYFTSYPLYWTPTEVTVYLAQVRTAIKDKNVHGYHRIFVVWGRKPTREEQAAQAAANSGSSGKKPVANSSL</sequence>
<organism evidence="2 3">
    <name type="scientific">Venturia nashicola</name>
    <dbReference type="NCBI Taxonomy" id="86259"/>
    <lineage>
        <taxon>Eukaryota</taxon>
        <taxon>Fungi</taxon>
        <taxon>Dikarya</taxon>
        <taxon>Ascomycota</taxon>
        <taxon>Pezizomycotina</taxon>
        <taxon>Dothideomycetes</taxon>
        <taxon>Pleosporomycetidae</taxon>
        <taxon>Venturiales</taxon>
        <taxon>Venturiaceae</taxon>
        <taxon>Venturia</taxon>
    </lineage>
</organism>
<gene>
    <name evidence="2" type="ORF">E6O75_ATG07220</name>
</gene>
<dbReference type="Gene3D" id="3.40.50.150">
    <property type="entry name" value="Vaccinia Virus protein VP39"/>
    <property type="match status" value="1"/>
</dbReference>
<name>A0A4Z1NSU3_9PEZI</name>
<evidence type="ECO:0000313" key="3">
    <source>
        <dbReference type="Proteomes" id="UP000298493"/>
    </source>
</evidence>
<dbReference type="OrthoDB" id="2013972at2759"/>
<evidence type="ECO:0000313" key="2">
    <source>
        <dbReference type="EMBL" id="TID13988.1"/>
    </source>
</evidence>
<dbReference type="CDD" id="cd02440">
    <property type="entry name" value="AdoMet_MTases"/>
    <property type="match status" value="1"/>
</dbReference>
<evidence type="ECO:0000256" key="1">
    <source>
        <dbReference type="SAM" id="MobiDB-lite"/>
    </source>
</evidence>
<accession>A0A4Z1NSU3</accession>
<dbReference type="GO" id="GO:0008168">
    <property type="term" value="F:methyltransferase activity"/>
    <property type="evidence" value="ECO:0007669"/>
    <property type="project" value="TreeGrafter"/>
</dbReference>
<protein>
    <submittedName>
        <fullName evidence="2">Gb</fullName>
    </submittedName>
</protein>
<feature type="region of interest" description="Disordered" evidence="1">
    <location>
        <begin position="421"/>
        <end position="442"/>
    </location>
</feature>
<dbReference type="InterPro" id="IPR029063">
    <property type="entry name" value="SAM-dependent_MTases_sf"/>
</dbReference>
<dbReference type="SUPFAM" id="SSF53335">
    <property type="entry name" value="S-adenosyl-L-methionine-dependent methyltransferases"/>
    <property type="match status" value="1"/>
</dbReference>
<comment type="caution">
    <text evidence="2">The sequence shown here is derived from an EMBL/GenBank/DDBJ whole genome shotgun (WGS) entry which is preliminary data.</text>
</comment>
<dbReference type="STRING" id="86259.A0A4Z1NSU3"/>
<reference evidence="2 3" key="1">
    <citation type="submission" date="2019-04" db="EMBL/GenBank/DDBJ databases">
        <title>High contiguity whole genome sequence and gene annotation resource for two Venturia nashicola isolates.</title>
        <authorList>
            <person name="Prokchorchik M."/>
            <person name="Won K."/>
            <person name="Lee Y."/>
            <person name="Choi E.D."/>
            <person name="Segonzac C."/>
            <person name="Sohn K.H."/>
        </authorList>
    </citation>
    <scope>NUCLEOTIDE SEQUENCE [LARGE SCALE GENOMIC DNA]</scope>
    <source>
        <strain evidence="2 3">PRI2</strain>
    </source>
</reference>